<keyword evidence="1" id="KW-1133">Transmembrane helix</keyword>
<dbReference type="Pfam" id="PF03779">
    <property type="entry name" value="SPW"/>
    <property type="match status" value="1"/>
</dbReference>
<dbReference type="AlphaFoldDB" id="A0A6B0VI78"/>
<dbReference type="OrthoDB" id="204305at2157"/>
<feature type="transmembrane region" description="Helical" evidence="1">
    <location>
        <begin position="71"/>
        <end position="91"/>
    </location>
</feature>
<dbReference type="InterPro" id="IPR005530">
    <property type="entry name" value="SPW"/>
</dbReference>
<keyword evidence="1" id="KW-0472">Membrane</keyword>
<comment type="caution">
    <text evidence="3">The sequence shown here is derived from an EMBL/GenBank/DDBJ whole genome shotgun (WGS) entry which is preliminary data.</text>
</comment>
<keyword evidence="1" id="KW-0812">Transmembrane</keyword>
<keyword evidence="4" id="KW-1185">Reference proteome</keyword>
<accession>A0A6B0VI78</accession>
<dbReference type="RefSeq" id="WP_160062980.1">
    <property type="nucleotide sequence ID" value="NZ_WUYX01000015.1"/>
</dbReference>
<dbReference type="EMBL" id="WUYX01000015">
    <property type="protein sequence ID" value="MXV61260.1"/>
    <property type="molecule type" value="Genomic_DNA"/>
</dbReference>
<evidence type="ECO:0000313" key="3">
    <source>
        <dbReference type="EMBL" id="MXV61260.1"/>
    </source>
</evidence>
<evidence type="ECO:0000256" key="1">
    <source>
        <dbReference type="SAM" id="Phobius"/>
    </source>
</evidence>
<feature type="transmembrane region" description="Helical" evidence="1">
    <location>
        <begin position="98"/>
        <end position="118"/>
    </location>
</feature>
<gene>
    <name evidence="3" type="ORF">GS429_04115</name>
</gene>
<evidence type="ECO:0000313" key="4">
    <source>
        <dbReference type="Proteomes" id="UP000434101"/>
    </source>
</evidence>
<name>A0A6B0VI78_9EURY</name>
<feature type="transmembrane region" description="Helical" evidence="1">
    <location>
        <begin position="46"/>
        <end position="65"/>
    </location>
</feature>
<proteinExistence type="predicted"/>
<sequence length="131" mass="13169">MSDSAVADRRLPSAERTAGLAAGIGAWILWSGVILTGSGTIIVNNFLVGGAIAVFAAYAAGWPAGGPLPSVAAPLLVVLLGLWTVAAPFVFEVAAARLLWSNVIAGVLVAILAGTSLYGSRQLERPTATGA</sequence>
<reference evidence="3 4" key="1">
    <citation type="submission" date="2020-01" db="EMBL/GenBank/DDBJ databases">
        <title>Natronorubrum sp. JWXQ-INN 674 isolated from Inner Mongolia Autonomous Region of China.</title>
        <authorList>
            <person name="Xue Q."/>
        </authorList>
    </citation>
    <scope>NUCLEOTIDE SEQUENCE [LARGE SCALE GENOMIC DNA]</scope>
    <source>
        <strain evidence="3 4">JWXQ-INN-674</strain>
    </source>
</reference>
<feature type="transmembrane region" description="Helical" evidence="1">
    <location>
        <begin position="20"/>
        <end position="39"/>
    </location>
</feature>
<protein>
    <recommendedName>
        <fullName evidence="2">SPW repeat-containing integral membrane domain-containing protein</fullName>
    </recommendedName>
</protein>
<organism evidence="3 4">
    <name type="scientific">Natronorubrum halalkaliphilum</name>
    <dbReference type="NCBI Taxonomy" id="2691917"/>
    <lineage>
        <taxon>Archaea</taxon>
        <taxon>Methanobacteriati</taxon>
        <taxon>Methanobacteriota</taxon>
        <taxon>Stenosarchaea group</taxon>
        <taxon>Halobacteria</taxon>
        <taxon>Halobacteriales</taxon>
        <taxon>Natrialbaceae</taxon>
        <taxon>Natronorubrum</taxon>
    </lineage>
</organism>
<feature type="domain" description="SPW repeat-containing integral membrane" evidence="2">
    <location>
        <begin position="19"/>
        <end position="113"/>
    </location>
</feature>
<evidence type="ECO:0000259" key="2">
    <source>
        <dbReference type="Pfam" id="PF03779"/>
    </source>
</evidence>
<dbReference type="Proteomes" id="UP000434101">
    <property type="component" value="Unassembled WGS sequence"/>
</dbReference>